<gene>
    <name evidence="1" type="ORF">DW075_01840</name>
</gene>
<protein>
    <submittedName>
        <fullName evidence="1">Uncharacterized protein</fullName>
    </submittedName>
</protein>
<dbReference type="Proteomes" id="UP000285503">
    <property type="component" value="Unassembled WGS sequence"/>
</dbReference>
<dbReference type="AlphaFoldDB" id="A0A412K1X3"/>
<sequence length="63" mass="7543">MKDQSNNKPLFRRAFQFSLISQERLFYSVRFIKTNIVGETQSLFIMILTENRKLFEGILIKSR</sequence>
<name>A0A412K1X3_9BACE</name>
<accession>A0A412K1X3</accession>
<evidence type="ECO:0000313" key="2">
    <source>
        <dbReference type="Proteomes" id="UP000285503"/>
    </source>
</evidence>
<proteinExistence type="predicted"/>
<evidence type="ECO:0000313" key="1">
    <source>
        <dbReference type="EMBL" id="RHK29637.1"/>
    </source>
</evidence>
<comment type="caution">
    <text evidence="1">The sequence shown here is derived from an EMBL/GenBank/DDBJ whole genome shotgun (WGS) entry which is preliminary data.</text>
</comment>
<reference evidence="1 2" key="1">
    <citation type="submission" date="2018-08" db="EMBL/GenBank/DDBJ databases">
        <title>A genome reference for cultivated species of the human gut microbiota.</title>
        <authorList>
            <person name="Zou Y."/>
            <person name="Xue W."/>
            <person name="Luo G."/>
        </authorList>
    </citation>
    <scope>NUCLEOTIDE SEQUENCE [LARGE SCALE GENOMIC DNA]</scope>
    <source>
        <strain evidence="1 2">AF46-11NS</strain>
    </source>
</reference>
<organism evidence="1 2">
    <name type="scientific">Bacteroides xylanisolvens</name>
    <dbReference type="NCBI Taxonomy" id="371601"/>
    <lineage>
        <taxon>Bacteria</taxon>
        <taxon>Pseudomonadati</taxon>
        <taxon>Bacteroidota</taxon>
        <taxon>Bacteroidia</taxon>
        <taxon>Bacteroidales</taxon>
        <taxon>Bacteroidaceae</taxon>
        <taxon>Bacteroides</taxon>
    </lineage>
</organism>
<dbReference type="EMBL" id="QRNE01000004">
    <property type="protein sequence ID" value="RHK29637.1"/>
    <property type="molecule type" value="Genomic_DNA"/>
</dbReference>